<dbReference type="Gene3D" id="3.10.170.20">
    <property type="match status" value="1"/>
</dbReference>
<dbReference type="GO" id="GO:0046872">
    <property type="term" value="F:metal ion binding"/>
    <property type="evidence" value="ECO:0007669"/>
    <property type="project" value="UniProtKB-KW"/>
</dbReference>
<accession>A0A250XDE2</accession>
<dbReference type="GO" id="GO:0016020">
    <property type="term" value="C:membrane"/>
    <property type="evidence" value="ECO:0007669"/>
    <property type="project" value="InterPro"/>
</dbReference>
<evidence type="ECO:0000256" key="9">
    <source>
        <dbReference type="SAM" id="MobiDB-lite"/>
    </source>
</evidence>
<feature type="signal peptide" evidence="10">
    <location>
        <begin position="1"/>
        <end position="15"/>
    </location>
</feature>
<dbReference type="GO" id="GO:0005737">
    <property type="term" value="C:cytoplasm"/>
    <property type="evidence" value="ECO:0007669"/>
    <property type="project" value="TreeGrafter"/>
</dbReference>
<feature type="binding site" evidence="8">
    <location>
        <position position="300"/>
    </location>
    <ligand>
        <name>Zn(2+)</name>
        <dbReference type="ChEBI" id="CHEBI:29105"/>
        <note>catalytic</note>
    </ligand>
</feature>
<keyword evidence="6 8" id="KW-0482">Metalloprotease</keyword>
<dbReference type="InterPro" id="IPR001577">
    <property type="entry name" value="Peptidase_M8"/>
</dbReference>
<sequence>MIAIITLMFVLCIDGIPLRFDNFDTLKLKHRLLQRKTSALSSDLEQHEHLRSEIHGRSCGHSLIAHLQQLSVDDFRVFASKEGISTAPPRSIRLTGETGESRNITNQPGDDHAQGNLQKRVLRGSSSSTSSPATSGPSTIRIVNDFQFASSQLSQSQQNAVQLAVTTAVNIVKKFVKVTSPLTSPLLVRAEVMCNPGTINSTLRAGKGAGVPGADLYLIVTAQSGGTCSTNSTNPSRSGAVSGTLAWAMACDYSLQAGSIGRPILSVINLCPGGVQAAIQAVEASGGVNIKGGVMDVLVHEMMHALGLSSTMYSSWLSQSSGTPYANGGTVASGSVGTYLTTPNSLSQAQQTLNCSSLAGLPLEEEGSRGSALSHWEFRFFYQELMTPFLFALGVQRQRLSSITTAALQDTGWYTPRVEYVMPLDVQQVPAMGCSLALNSCAAYQESFPDTYYCSPGSSGTQQQEAVGDPANLACYTSTDPAACDVTPFSDNCGLLHPANLPCSSSYLGSQLPPGSTNLLSALSSSSSFSAAQDFYVSFGAAYGPDAVCLPWKNSSGGDLR</sequence>
<dbReference type="GO" id="GO:0006508">
    <property type="term" value="P:proteolysis"/>
    <property type="evidence" value="ECO:0007669"/>
    <property type="project" value="UniProtKB-KW"/>
</dbReference>
<organism evidence="11 12">
    <name type="scientific">Chlamydomonas eustigma</name>
    <dbReference type="NCBI Taxonomy" id="1157962"/>
    <lineage>
        <taxon>Eukaryota</taxon>
        <taxon>Viridiplantae</taxon>
        <taxon>Chlorophyta</taxon>
        <taxon>core chlorophytes</taxon>
        <taxon>Chlorophyceae</taxon>
        <taxon>CS clade</taxon>
        <taxon>Chlamydomonadales</taxon>
        <taxon>Chlamydomonadaceae</taxon>
        <taxon>Chlamydomonas</taxon>
    </lineage>
</organism>
<dbReference type="SUPFAM" id="SSF55486">
    <property type="entry name" value="Metalloproteases ('zincins'), catalytic domain"/>
    <property type="match status" value="1"/>
</dbReference>
<evidence type="ECO:0000256" key="8">
    <source>
        <dbReference type="PIRSR" id="PIRSR601577-2"/>
    </source>
</evidence>
<protein>
    <recommendedName>
        <fullName evidence="13">Peptidase M11 gametolysin domain-containing protein</fullName>
    </recommendedName>
</protein>
<dbReference type="Proteomes" id="UP000232323">
    <property type="component" value="Unassembled WGS sequence"/>
</dbReference>
<dbReference type="STRING" id="1157962.A0A250XDE2"/>
<evidence type="ECO:0000256" key="3">
    <source>
        <dbReference type="ARBA" id="ARBA00022723"/>
    </source>
</evidence>
<feature type="active site" evidence="7">
    <location>
        <position position="301"/>
    </location>
</feature>
<feature type="binding site" evidence="8">
    <location>
        <position position="375"/>
    </location>
    <ligand>
        <name>Zn(2+)</name>
        <dbReference type="ChEBI" id="CHEBI:29105"/>
        <note>catalytic</note>
    </ligand>
</feature>
<evidence type="ECO:0000313" key="12">
    <source>
        <dbReference type="Proteomes" id="UP000232323"/>
    </source>
</evidence>
<dbReference type="EMBL" id="BEGY01000060">
    <property type="protein sequence ID" value="GAX81076.1"/>
    <property type="molecule type" value="Genomic_DNA"/>
</dbReference>
<evidence type="ECO:0008006" key="13">
    <source>
        <dbReference type="Google" id="ProtNLM"/>
    </source>
</evidence>
<evidence type="ECO:0000313" key="11">
    <source>
        <dbReference type="EMBL" id="GAX81076.1"/>
    </source>
</evidence>
<dbReference type="Pfam" id="PF01457">
    <property type="entry name" value="Peptidase_M8"/>
    <property type="match status" value="1"/>
</dbReference>
<evidence type="ECO:0000256" key="6">
    <source>
        <dbReference type="ARBA" id="ARBA00023049"/>
    </source>
</evidence>
<evidence type="ECO:0000256" key="7">
    <source>
        <dbReference type="PIRSR" id="PIRSR601577-1"/>
    </source>
</evidence>
<feature type="region of interest" description="Disordered" evidence="9">
    <location>
        <begin position="88"/>
        <end position="116"/>
    </location>
</feature>
<evidence type="ECO:0000256" key="10">
    <source>
        <dbReference type="SAM" id="SignalP"/>
    </source>
</evidence>
<dbReference type="AlphaFoldDB" id="A0A250XDE2"/>
<proteinExistence type="inferred from homology"/>
<reference evidence="11 12" key="1">
    <citation type="submission" date="2017-08" db="EMBL/GenBank/DDBJ databases">
        <title>Acidophilic green algal genome provides insights into adaptation to an acidic environment.</title>
        <authorList>
            <person name="Hirooka S."/>
            <person name="Hirose Y."/>
            <person name="Kanesaki Y."/>
            <person name="Higuchi S."/>
            <person name="Fujiwara T."/>
            <person name="Onuma R."/>
            <person name="Era A."/>
            <person name="Ohbayashi R."/>
            <person name="Uzuka A."/>
            <person name="Nozaki H."/>
            <person name="Yoshikawa H."/>
            <person name="Miyagishima S.Y."/>
        </authorList>
    </citation>
    <scope>NUCLEOTIDE SEQUENCE [LARGE SCALE GENOMIC DNA]</scope>
    <source>
        <strain evidence="11 12">NIES-2499</strain>
    </source>
</reference>
<comment type="cofactor">
    <cofactor evidence="8">
        <name>Zn(2+)</name>
        <dbReference type="ChEBI" id="CHEBI:29105"/>
    </cofactor>
    <text evidence="8">Binds 1 zinc ion per subunit.</text>
</comment>
<keyword evidence="4" id="KW-0378">Hydrolase</keyword>
<evidence type="ECO:0000256" key="4">
    <source>
        <dbReference type="ARBA" id="ARBA00022801"/>
    </source>
</evidence>
<keyword evidence="3 8" id="KW-0479">Metal-binding</keyword>
<evidence type="ECO:0000256" key="1">
    <source>
        <dbReference type="ARBA" id="ARBA00005860"/>
    </source>
</evidence>
<dbReference type="PANTHER" id="PTHR10942">
    <property type="entry name" value="LEISHMANOLYSIN-LIKE PEPTIDASE"/>
    <property type="match status" value="1"/>
</dbReference>
<dbReference type="PANTHER" id="PTHR10942:SF0">
    <property type="entry name" value="LEISHMANOLYSIN-LIKE PEPTIDASE"/>
    <property type="match status" value="1"/>
</dbReference>
<feature type="binding site" evidence="8">
    <location>
        <position position="304"/>
    </location>
    <ligand>
        <name>Zn(2+)</name>
        <dbReference type="ChEBI" id="CHEBI:29105"/>
        <note>catalytic</note>
    </ligand>
</feature>
<evidence type="ECO:0000256" key="2">
    <source>
        <dbReference type="ARBA" id="ARBA00022670"/>
    </source>
</evidence>
<keyword evidence="10" id="KW-0732">Signal</keyword>
<keyword evidence="5 8" id="KW-0862">Zinc</keyword>
<gene>
    <name evidence="11" type="ORF">CEUSTIGMA_g8511.t1</name>
</gene>
<comment type="caution">
    <text evidence="11">The sequence shown here is derived from an EMBL/GenBank/DDBJ whole genome shotgun (WGS) entry which is preliminary data.</text>
</comment>
<dbReference type="OrthoDB" id="527990at2759"/>
<dbReference type="GO" id="GO:0007155">
    <property type="term" value="P:cell adhesion"/>
    <property type="evidence" value="ECO:0007669"/>
    <property type="project" value="InterPro"/>
</dbReference>
<feature type="chain" id="PRO_5013327060" description="Peptidase M11 gametolysin domain-containing protein" evidence="10">
    <location>
        <begin position="16"/>
        <end position="561"/>
    </location>
</feature>
<name>A0A250XDE2_9CHLO</name>
<keyword evidence="12" id="KW-1185">Reference proteome</keyword>
<comment type="similarity">
    <text evidence="1">Belongs to the peptidase M8 family.</text>
</comment>
<dbReference type="GO" id="GO:0004222">
    <property type="term" value="F:metalloendopeptidase activity"/>
    <property type="evidence" value="ECO:0007669"/>
    <property type="project" value="InterPro"/>
</dbReference>
<evidence type="ECO:0000256" key="5">
    <source>
        <dbReference type="ARBA" id="ARBA00022833"/>
    </source>
</evidence>
<keyword evidence="2" id="KW-0645">Protease</keyword>
<dbReference type="Gene3D" id="3.90.132.10">
    <property type="entry name" value="Leishmanolysin , domain 2"/>
    <property type="match status" value="1"/>
</dbReference>